<dbReference type="AlphaFoldDB" id="A0A432LLR8"/>
<organism evidence="2 3">
    <name type="scientific">Prevotella koreensis</name>
    <dbReference type="NCBI Taxonomy" id="2490854"/>
    <lineage>
        <taxon>Bacteria</taxon>
        <taxon>Pseudomonadati</taxon>
        <taxon>Bacteroidota</taxon>
        <taxon>Bacteroidia</taxon>
        <taxon>Bacteroidales</taxon>
        <taxon>Prevotellaceae</taxon>
        <taxon>Prevotella</taxon>
    </lineage>
</organism>
<keyword evidence="1" id="KW-0732">Signal</keyword>
<gene>
    <name evidence="2" type="ORF">EHV08_08370</name>
</gene>
<evidence type="ECO:0000313" key="3">
    <source>
        <dbReference type="Proteomes" id="UP000278983"/>
    </source>
</evidence>
<evidence type="ECO:0000313" key="2">
    <source>
        <dbReference type="EMBL" id="RUL59768.1"/>
    </source>
</evidence>
<dbReference type="RefSeq" id="WP_126678873.1">
    <property type="nucleotide sequence ID" value="NZ_RYYU01000001.1"/>
</dbReference>
<dbReference type="Proteomes" id="UP000278983">
    <property type="component" value="Unassembled WGS sequence"/>
</dbReference>
<proteinExistence type="predicted"/>
<comment type="caution">
    <text evidence="2">The sequence shown here is derived from an EMBL/GenBank/DDBJ whole genome shotgun (WGS) entry which is preliminary data.</text>
</comment>
<sequence>MKTKHLLTALLLGTTFCTASAQKLSLGNYAELEEGGEKPENLYETGNYYEIAPINYYLENSGSQTILPKADIAAMAGKNITTLNLRMYNNGYYGEDLTRDITIYIGETNREAFKKEEKRFRFFDTSWQQSVYQGTLTLSEIYNWDGTMGPEFTITFDRPFYYSGENNLVVTVTATGETCTDGGFIIDFPKVKKTSKSTLTFPESRNPAEVLNGDLKPAGNLGLVDMPAVAYGYADTTAPDSTWRTFTAKYDTDLNIAGLDALKVTATTDGKITYEKVTEAPTGANLIIRSLVAPVFYSTDTEASPIADNLIKVSDGTVANGDTIYVFGEKEGKYGFYHQAEPATLEAGTFYVIVKKSTEPDPDPDGVLTIGNFYGKGNDKVAYDGFNNHNSPMTFNYKNSGTQTIYPAAWLEKLNGKAITSLTFSGMSGAYTQDAYKSTVKVYITETDKETFPYNDELSKYEWIQTEYAEPSTTYDMTANFVQAFNNGEDFHLALDIKDKPYKYNGKSLVVTITNESETYFDPSTDIFQFYFVSREPKEPYRSAIFASDKTTFMENYAKDHVLNIHDNELRCAEAPAIQLTYIDATDIPTGINIVNNETTDNAWYNLQGQRVAQPQHGLFIHKGKKVWIK</sequence>
<accession>A0A432LLR8</accession>
<protein>
    <submittedName>
        <fullName evidence="2">Uncharacterized protein</fullName>
    </submittedName>
</protein>
<dbReference type="EMBL" id="RYYU01000001">
    <property type="protein sequence ID" value="RUL59768.1"/>
    <property type="molecule type" value="Genomic_DNA"/>
</dbReference>
<keyword evidence="3" id="KW-1185">Reference proteome</keyword>
<evidence type="ECO:0000256" key="1">
    <source>
        <dbReference type="SAM" id="SignalP"/>
    </source>
</evidence>
<reference evidence="2 3" key="1">
    <citation type="submission" date="2018-12" db="EMBL/GenBank/DDBJ databases">
        <title>Genome sequencing of Prevotella sp. KCOM 3155 (= JS262).</title>
        <authorList>
            <person name="Kook J.-K."/>
            <person name="Park S.-N."/>
            <person name="Lim Y.K."/>
        </authorList>
    </citation>
    <scope>NUCLEOTIDE SEQUENCE [LARGE SCALE GENOMIC DNA]</scope>
    <source>
        <strain evidence="2 3">KCOM 3155</strain>
    </source>
</reference>
<name>A0A432LLR8_9BACT</name>
<feature type="chain" id="PRO_5018970145" evidence="1">
    <location>
        <begin position="22"/>
        <end position="630"/>
    </location>
</feature>
<dbReference type="OrthoDB" id="9806701at2"/>
<feature type="signal peptide" evidence="1">
    <location>
        <begin position="1"/>
        <end position="21"/>
    </location>
</feature>